<dbReference type="AlphaFoldDB" id="A0A1L7CX07"/>
<reference evidence="2 3" key="1">
    <citation type="submission" date="2014-08" db="EMBL/GenBank/DDBJ databases">
        <title>Complete genome sequence of Corynebacterium sphenisci CECT 5990(T) (=DSM 44792(T)), isolated from healthy wild penguins.</title>
        <authorList>
            <person name="Ruckert C."/>
            <person name="Albersmeier A."/>
            <person name="Winkler A."/>
            <person name="Kalinowski J."/>
        </authorList>
    </citation>
    <scope>NUCLEOTIDE SEQUENCE [LARGE SCALE GENOMIC DNA]</scope>
    <source>
        <strain evidence="2 3">DSM 44792</strain>
    </source>
</reference>
<dbReference type="KEGG" id="csph:CSPHI_04400"/>
<organism evidence="2 3">
    <name type="scientific">Corynebacterium sphenisci DSM 44792</name>
    <dbReference type="NCBI Taxonomy" id="1437874"/>
    <lineage>
        <taxon>Bacteria</taxon>
        <taxon>Bacillati</taxon>
        <taxon>Actinomycetota</taxon>
        <taxon>Actinomycetes</taxon>
        <taxon>Mycobacteriales</taxon>
        <taxon>Corynebacteriaceae</taxon>
        <taxon>Corynebacterium</taxon>
    </lineage>
</organism>
<evidence type="ECO:0000313" key="3">
    <source>
        <dbReference type="Proteomes" id="UP000185469"/>
    </source>
</evidence>
<keyword evidence="3" id="KW-1185">Reference proteome</keyword>
<dbReference type="EMBL" id="CP009248">
    <property type="protein sequence ID" value="APT90415.1"/>
    <property type="molecule type" value="Genomic_DNA"/>
</dbReference>
<evidence type="ECO:0000256" key="1">
    <source>
        <dbReference type="SAM" id="MobiDB-lite"/>
    </source>
</evidence>
<evidence type="ECO:0000313" key="2">
    <source>
        <dbReference type="EMBL" id="APT90415.1"/>
    </source>
</evidence>
<proteinExistence type="predicted"/>
<dbReference type="STRING" id="1437874.CSPHI_04400"/>
<protein>
    <recommendedName>
        <fullName evidence="4">ATP/GTP-binding protein</fullName>
    </recommendedName>
</protein>
<feature type="region of interest" description="Disordered" evidence="1">
    <location>
        <begin position="1"/>
        <end position="49"/>
    </location>
</feature>
<evidence type="ECO:0008006" key="4">
    <source>
        <dbReference type="Google" id="ProtNLM"/>
    </source>
</evidence>
<gene>
    <name evidence="2" type="ORF">CSPHI_04400</name>
</gene>
<dbReference type="RefSeq" id="WP_075691660.1">
    <property type="nucleotide sequence ID" value="NZ_CP009248.1"/>
</dbReference>
<dbReference type="Proteomes" id="UP000185469">
    <property type="component" value="Chromosome"/>
</dbReference>
<dbReference type="OrthoDB" id="3381577at2"/>
<feature type="compositionally biased region" description="Basic residues" evidence="1">
    <location>
        <begin position="1"/>
        <end position="14"/>
    </location>
</feature>
<sequence>MPRRNRPGRRRGRPRGAGPGPAPRPLPAHGSAFTPTRVEPGPGRLAGEEFRVRDISAGQAVKWYRCPGCDQEIPPGVAHVVAWPESWGAGADDRRHWHRNCWAKRGHRGPTRRR</sequence>
<accession>A0A1L7CX07</accession>
<name>A0A1L7CX07_9CORY</name>